<feature type="domain" description="EGF-like" evidence="2 3">
    <location>
        <begin position="345"/>
        <end position="356"/>
    </location>
</feature>
<dbReference type="PANTHER" id="PTHR16897">
    <property type="entry name" value="OS10G0105400 PROTEIN"/>
    <property type="match status" value="1"/>
</dbReference>
<dbReference type="InterPro" id="IPR000742">
    <property type="entry name" value="EGF"/>
</dbReference>
<dbReference type="SUPFAM" id="SSF49265">
    <property type="entry name" value="Fibronectin type III"/>
    <property type="match status" value="2"/>
</dbReference>
<evidence type="ECO:0000259" key="2">
    <source>
        <dbReference type="PROSITE" id="PS00022"/>
    </source>
</evidence>
<evidence type="ECO:0000259" key="3">
    <source>
        <dbReference type="PROSITE" id="PS01186"/>
    </source>
</evidence>
<reference evidence="4" key="1">
    <citation type="journal article" date="2020" name="Nat. Ecol. Evol.">
        <title>Deeply conserved synteny resolves early events in vertebrate evolution.</title>
        <authorList>
            <person name="Simakov O."/>
            <person name="Marletaz F."/>
            <person name="Yue J.X."/>
            <person name="O'Connell B."/>
            <person name="Jenkins J."/>
            <person name="Brandt A."/>
            <person name="Calef R."/>
            <person name="Tung C.H."/>
            <person name="Huang T.K."/>
            <person name="Schmutz J."/>
            <person name="Satoh N."/>
            <person name="Yu J.K."/>
            <person name="Putnam N.H."/>
            <person name="Green R.E."/>
            <person name="Rokhsar D.S."/>
        </authorList>
    </citation>
    <scope>NUCLEOTIDE SEQUENCE [LARGE SCALE GENOMIC DNA]</scope>
    <source>
        <strain evidence="4">S238N-H82</strain>
    </source>
</reference>
<feature type="signal peptide" evidence="1">
    <location>
        <begin position="1"/>
        <end position="23"/>
    </location>
</feature>
<gene>
    <name evidence="5" type="primary">LOC118404968</name>
</gene>
<evidence type="ECO:0000313" key="5">
    <source>
        <dbReference type="RefSeq" id="XP_035660260.1"/>
    </source>
</evidence>
<dbReference type="KEGG" id="bfo:118404968"/>
<dbReference type="RefSeq" id="XP_035660260.1">
    <property type="nucleotide sequence ID" value="XM_035804367.1"/>
</dbReference>
<protein>
    <submittedName>
        <fullName evidence="5">Uncharacterized protein LOC118404968</fullName>
    </submittedName>
</protein>
<dbReference type="PROSITE" id="PS50092">
    <property type="entry name" value="TSP1"/>
    <property type="match status" value="1"/>
</dbReference>
<evidence type="ECO:0000256" key="1">
    <source>
        <dbReference type="SAM" id="SignalP"/>
    </source>
</evidence>
<dbReference type="PROSITE" id="PS00022">
    <property type="entry name" value="EGF_1"/>
    <property type="match status" value="1"/>
</dbReference>
<dbReference type="GeneID" id="118404968"/>
<name>A0A9J7HKY1_BRAFL</name>
<dbReference type="OrthoDB" id="6061841at2759"/>
<dbReference type="OMA" id="WHINSTS"/>
<dbReference type="InterPro" id="IPR009030">
    <property type="entry name" value="Growth_fac_rcpt_cys_sf"/>
</dbReference>
<keyword evidence="4" id="KW-1185">Reference proteome</keyword>
<evidence type="ECO:0000313" key="4">
    <source>
        <dbReference type="Proteomes" id="UP000001554"/>
    </source>
</evidence>
<organism evidence="4 5">
    <name type="scientific">Branchiostoma floridae</name>
    <name type="common">Florida lancelet</name>
    <name type="synonym">Amphioxus</name>
    <dbReference type="NCBI Taxonomy" id="7739"/>
    <lineage>
        <taxon>Eukaryota</taxon>
        <taxon>Metazoa</taxon>
        <taxon>Chordata</taxon>
        <taxon>Cephalochordata</taxon>
        <taxon>Leptocardii</taxon>
        <taxon>Amphioxiformes</taxon>
        <taxon>Branchiostomatidae</taxon>
        <taxon>Branchiostoma</taxon>
    </lineage>
</organism>
<dbReference type="SUPFAM" id="SSF57184">
    <property type="entry name" value="Growth factor receptor domain"/>
    <property type="match status" value="1"/>
</dbReference>
<keyword evidence="1" id="KW-0732">Signal</keyword>
<dbReference type="InterPro" id="IPR000884">
    <property type="entry name" value="TSP1_rpt"/>
</dbReference>
<dbReference type="PANTHER" id="PTHR16897:SF2">
    <property type="entry name" value="OS03G0226600 PROTEIN"/>
    <property type="match status" value="1"/>
</dbReference>
<sequence>MSCSGVVAWLGLILLICVDVTLSESRCDWHWNGWSTCNAPCGTAGTQTRTASGCAAPGDETRTCHRFCRKDRATPRTTSYACSCSDEFLDTCSCCDTCTAWLQVFATVKGTGQAAFSAWSAGAGANVLHEKSPMVEQWGSLPIKRVKIVLEASTGDVELIFNGENTNKYNWFTRARLLSSPWSDINSQPKNFFSIAGDSGNQRRFFISRSYDSCPRDYGWMVVAERGGGCGWEHMTSGNQPPKILFSRTTRHTNWNAGNVGRADRMVIYIRMPCNLITNCERLICTNMTNQQCNRCEYDRGAEIKAYHLVTAEGYPNRVCEQRCSWRPDSKFCYPGSCPNIPSNCTCAPGFGGNNCLTISSLPSIMHCLAKLMRVVNGTEKDTTEAECRGVTAPSTVFVGRHIAYNRLQMTWDSSWIGPSAEDWPRPYYINDFKVGIISANSSWRLLRGGTELQSGRIVCNIGHNRDDPDTNLHDCVNHDDLVLPTLQHGDRIEFKVQANNGGYVVINNYDRSDGVVTQNPRLYYRGTEVIHTAHFTYDLIDPVHCSVAGNCSSKPVEIGPPFTKNGQIQMRWSGWSDEGSGLGLYEYEVYKLQPYGDVLGMRSVTPFATGSLNASEGAGMVEVTLDVPGTYCFFLTVDDVAGNYQRARRFLIYDDVNNVTVDAHYPLWADSAGANTSHLWQTDLQDSLGTGTKVSLQWPGRYRNLFHDQHKLLAAIEQYDPAIPDGYEEVNGLPPEERSLQAIPNIYGITKIETAFAVDHAGGRTITTPPNNWTMLHDVTVERADLDIPRRDGDSIRLWVQAYDVIGNFVQEEVIVHVDSSPPVVENFWLNRHGVPSLAVHHSSDLFTMRFEFEAFDDHSGLHSIRWKLQDFLNGSTVHGEGQVAVRRPSALYPECDPPHCTCIPKDNECYFRNYEIVPDLNKMDIPVGSHDHDYVFVVTATNNAMLMTTVTFQVTVDESPPTTGHVQDALPGQRDLDFQQDLQLHAWWDGFFDRESGVQFYQYAFANRCLGQDEFGIPRPQHVHNTTDKFGTWTAPVAGTYFCTVVAYNPALTPSSPVCSDGITVDISPPSVRHIKISGFRARPGMVIDSEEKVWIVDENGEREIVIDPPESCRNASRRVDDIELLPIAEPPYGRNTTSLNCTQLGPLPEVGYLPVENHLHIQWDGWDDESGIADYEVGLASTRSASVSPDMHTFVSTKSHTELILHHPNLAQGALFYIVIRATNRALLSALKVFGPITVDVTPPVIETSVNVTHATSNNEDFLVATWSEGSIYDPEDTAKLELEAAVGHLSGSAELFTFSPVESSTLCPTTTPPSCVSLPVSNFEWHLHGNHVYYVTVRVTNSAGLTSSVTSMPYHHNVELPSVGVVFELAESSATDALQNPPDIDHQTSQSEIRCRWFGFAHAYQDISYLAGVGSAPGLDDVVPLEFIGSSTSHVFTGLNLAHFQWFHVTVVARTESGEVNSTSDGVAVLPLDGELVGARVYDGSCYSPNLFNESQFTHASVPFPGSCADDINFQVSTTTLHTFWSVPGSTGEFVTSVRWSLEREQSLGGSNITWEVVRTLQGVPNNGFHVATELQLSPGARYRASLHFCHQAGCFKPVASDGFWVIPEPPVPNEIQSIEYNELNLSLAFSWREFVTRELIGNEILQTMAMDIYEWTLSVTRRENSALGTILYPWQPVIDLRRSGQDIQITATVNLPNRMDFTTCIKLLLRGKNKAGLYSVTSREIYDCDDPGSISVRDPVVFDAVPDFNATLAVHSGISLSTNEFWTVPDEDFTRSEDTLSAVWPALRHGHYYWKVLSGDAIERWSYHRHENELNYHSFRCDEPESLKCGQTKDNFVNVRGLELQYGHCYFVCIFAEETTLVYETFEQVAEEVSVCSNGVVVDHDQPVPGEVHIGWGNEKYQTSTTELPIIWESFRDVEVHGNTGHHHTGVMKYEYAIGTSPGLMDVRQYVDAGLTNHAVARGLLLQSGHTYYVTVRATDHVGLQTIATSAGITIDTTPPSITDTRIDVGGRYLLSKDVVSVNWEGLFFDLQSGVKEYAWCIGSQPGHDDVIPYLDVGPEEQASSDPGSSLGLHEGYTYFVTVKATNGAGLVTTASSWGFVVEASPPLPGFVHDGGEDDIDYQHDLSTVTVTWGGFSEPHTDILEYSWMIGTCSGCDDVMEEQHVGLMAEGSATDLDLQPGIRYIVTVTACNVAYLCTTVSSDGVIPDTSPPLAGAVLDGTSDGDIRYQASRTTVRAHWFNFHDPHIGISHYEWRAGTGRGSGDIFPSHRLHLTEQAFASGLDPPLPLGIPLFVTVRAYNKAGLWAERSSNGFIVDNSPPSVVTDPTIDSTVGSGTQVWRDTLRATWDFVDHESPLQHHTVTLYTHHQSDLTTEPVRLPGDADGHTFSNLTLHDGDTYYVKVTACNAAMLCTTRESPGQMVDSSPPTVGTFAVATDHVVDLGRPVDGEMTYWQTDGSIGPHLRLAWLGFVDSHSGVDHYLVTVGTSYSGTDLTPAGPIRINHTTTNGSSTEGQVQLGTVPVGRDLIPGERIYVSLWAVNAVGLNGDVAHATFETVPSNPRSGVLDLVRRCLGQSCQGHCTCAPGNQKCQPSGMTCNVVTGMVSVDCNKLPFVCLSVCMELDNMFLDECNPLTCLWVTFRLLYMRSVIAYNYCLISCHTGYSQCALVEVFDTMNLETMVPENQDVNFTRSSTTLAATWKAEQNGKIPVKRYEWSAGLAGDAVGSHVFDTSTDRIWHDVGKRTSAILTLPKDGTYASLQPRVTYVWYVRAWYNENDFAIFTSDGVKSLPLPPQVSTSRKVKDLQTLSATKDKDFTTSQTMIAVSWNNVFPDPFEEINNYQVALGTSPGACDVVTWGVVRTTPDVTRASLENLSLQTGATYYSSVRVTNHAWLHATVTSDGIKVDTIAPAAGTVYDGFGLHDADYQNDSLTVWATWHGFSDLESYIRHYIWCVGSSPGAEDILPCRDVGVALSASEKLDQSLISGTKYYSTITAVDAAGLRSSPVSSNGITVDSTPPVAVEMLGFGPNLVNDPSFEQSISSLGPSSAWNVTGTVQALHSSGFAAKDEQTWIHLQGSILQKVQTQSGEKYQLTFHARHVDQTGLALQSQEGKVTAPDLHKTFKLYQRFGTFDHSDLTDGTVANWHQHIYYFTATSSESEILFSSVGRSGLGLDQISARLVNTTAREATGTGSTLGLVHVHTSTAADWHIVQASWDLEDLESSIVKYEWAIGTVQGGTQLQSFTSVARRTSARNEDLRLQHGSTIHVTVVATNAAELKTVVHSDPIMVDLTPPVISKIKDGFEGDDVDYQSNLTLTASWEVKDEETGVRLCEWAQGLSPGSTEISHFQPTDSLSSSSKNLTGQIQHGQTVYTTVRCYNHAGLEAQAVTDGVTLVTNPPDSTAARLRVAPLSFTVFHVEERYQNVGEELRFFWEGFRDEAGIDHYEFSIDGSDNYTHIWLSAGVRGETSATLTGLGLKSHHTYTVYCRAVNKGGLVSDAVWTNVTVETDRPLVNGSTVVSQWQPPDILHLDWTGNFISQSALVYEVSLGTVKGGSDVMQWVETTETAMNITGVDHSRAHYVIITAVNRAGLYVSQVHELSI</sequence>
<dbReference type="PROSITE" id="PS01186">
    <property type="entry name" value="EGF_2"/>
    <property type="match status" value="1"/>
</dbReference>
<dbReference type="Proteomes" id="UP000001554">
    <property type="component" value="Chromosome 17"/>
</dbReference>
<proteinExistence type="predicted"/>
<dbReference type="InterPro" id="IPR036116">
    <property type="entry name" value="FN3_sf"/>
</dbReference>
<feature type="chain" id="PRO_5039949447" evidence="1">
    <location>
        <begin position="24"/>
        <end position="3600"/>
    </location>
</feature>
<accession>A0A9J7HKY1</accession>
<reference evidence="5" key="2">
    <citation type="submission" date="2025-08" db="UniProtKB">
        <authorList>
            <consortium name="RefSeq"/>
        </authorList>
    </citation>
    <scope>IDENTIFICATION</scope>
    <source>
        <strain evidence="5">S238N-H82</strain>
        <tissue evidence="5">Testes</tissue>
    </source>
</reference>